<name>A0A917HIV5_9BACI</name>
<dbReference type="EMBL" id="BMFR01000012">
    <property type="protein sequence ID" value="GGG80756.1"/>
    <property type="molecule type" value="Genomic_DNA"/>
</dbReference>
<reference evidence="2" key="1">
    <citation type="journal article" date="2014" name="Int. J. Syst. Evol. Microbiol.">
        <title>Complete genome sequence of Corynebacterium casei LMG S-19264T (=DSM 44701T), isolated from a smear-ripened cheese.</title>
        <authorList>
            <consortium name="US DOE Joint Genome Institute (JGI-PGF)"/>
            <person name="Walter F."/>
            <person name="Albersmeier A."/>
            <person name="Kalinowski J."/>
            <person name="Ruckert C."/>
        </authorList>
    </citation>
    <scope>NUCLEOTIDE SEQUENCE</scope>
    <source>
        <strain evidence="2">CGMCC 1.12754</strain>
    </source>
</reference>
<dbReference type="AlphaFoldDB" id="A0A917HIV5"/>
<sequence length="145" mass="16737">MNKLLILILFLSAISFNGVEISAQSFIQCPKSGELVKVPAKDKTEFLDALKKLVPKIYEQGDYAEMYTEWEVKAAVPFPNTVNNKKNEVYYEMAKNFCGKEVADKSWLARFYFPKWEGKSASALEGQIFAAKSKEKGWFVWFRYH</sequence>
<evidence type="ECO:0000256" key="1">
    <source>
        <dbReference type="SAM" id="SignalP"/>
    </source>
</evidence>
<organism evidence="2 3">
    <name type="scientific">Virgibacillus oceani</name>
    <dbReference type="NCBI Taxonomy" id="1479511"/>
    <lineage>
        <taxon>Bacteria</taxon>
        <taxon>Bacillati</taxon>
        <taxon>Bacillota</taxon>
        <taxon>Bacilli</taxon>
        <taxon>Bacillales</taxon>
        <taxon>Bacillaceae</taxon>
        <taxon>Virgibacillus</taxon>
    </lineage>
</organism>
<comment type="caution">
    <text evidence="2">The sequence shown here is derived from an EMBL/GenBank/DDBJ whole genome shotgun (WGS) entry which is preliminary data.</text>
</comment>
<dbReference type="Proteomes" id="UP000622860">
    <property type="component" value="Unassembled WGS sequence"/>
</dbReference>
<keyword evidence="1" id="KW-0732">Signal</keyword>
<evidence type="ECO:0000313" key="2">
    <source>
        <dbReference type="EMBL" id="GGG80756.1"/>
    </source>
</evidence>
<dbReference type="RefSeq" id="WP_229683197.1">
    <property type="nucleotide sequence ID" value="NZ_BMFR01000012.1"/>
</dbReference>
<feature type="signal peptide" evidence="1">
    <location>
        <begin position="1"/>
        <end position="17"/>
    </location>
</feature>
<feature type="chain" id="PRO_5039488824" evidence="1">
    <location>
        <begin position="18"/>
        <end position="145"/>
    </location>
</feature>
<reference evidence="2" key="2">
    <citation type="submission" date="2020-09" db="EMBL/GenBank/DDBJ databases">
        <authorList>
            <person name="Sun Q."/>
            <person name="Zhou Y."/>
        </authorList>
    </citation>
    <scope>NUCLEOTIDE SEQUENCE</scope>
    <source>
        <strain evidence="2">CGMCC 1.12754</strain>
    </source>
</reference>
<protein>
    <submittedName>
        <fullName evidence="2">Uncharacterized protein</fullName>
    </submittedName>
</protein>
<proteinExistence type="predicted"/>
<gene>
    <name evidence="2" type="ORF">GCM10011398_27710</name>
</gene>
<accession>A0A917HIV5</accession>
<keyword evidence="3" id="KW-1185">Reference proteome</keyword>
<evidence type="ECO:0000313" key="3">
    <source>
        <dbReference type="Proteomes" id="UP000622860"/>
    </source>
</evidence>